<dbReference type="Proteomes" id="UP001196413">
    <property type="component" value="Unassembled WGS sequence"/>
</dbReference>
<proteinExistence type="predicted"/>
<sequence>MTHLWHFFLFLFTISLAAESQFQDPDEQVIIEEVTKVPPYWTNAKRARNPYSWMAAEQGMGGRSPYSWMSQKKRSFRYASSNYRSPRNPYSWVYTMFDKRARNPYSWMND</sequence>
<feature type="chain" id="PRO_5042237583" evidence="1">
    <location>
        <begin position="18"/>
        <end position="110"/>
    </location>
</feature>
<feature type="signal peptide" evidence="1">
    <location>
        <begin position="1"/>
        <end position="17"/>
    </location>
</feature>
<protein>
    <submittedName>
        <fullName evidence="2">Uncharacterized protein</fullName>
    </submittedName>
</protein>
<comment type="caution">
    <text evidence="2">The sequence shown here is derived from an EMBL/GenBank/DDBJ whole genome shotgun (WGS) entry which is preliminary data.</text>
</comment>
<dbReference type="EMBL" id="JAHQIW010005749">
    <property type="protein sequence ID" value="KAJ1367039.1"/>
    <property type="molecule type" value="Genomic_DNA"/>
</dbReference>
<gene>
    <name evidence="2" type="ORF">KIN20_027877</name>
</gene>
<organism evidence="2 3">
    <name type="scientific">Parelaphostrongylus tenuis</name>
    <name type="common">Meningeal worm</name>
    <dbReference type="NCBI Taxonomy" id="148309"/>
    <lineage>
        <taxon>Eukaryota</taxon>
        <taxon>Metazoa</taxon>
        <taxon>Ecdysozoa</taxon>
        <taxon>Nematoda</taxon>
        <taxon>Chromadorea</taxon>
        <taxon>Rhabditida</taxon>
        <taxon>Rhabditina</taxon>
        <taxon>Rhabditomorpha</taxon>
        <taxon>Strongyloidea</taxon>
        <taxon>Metastrongylidae</taxon>
        <taxon>Parelaphostrongylus</taxon>
    </lineage>
</organism>
<evidence type="ECO:0000313" key="2">
    <source>
        <dbReference type="EMBL" id="KAJ1367039.1"/>
    </source>
</evidence>
<reference evidence="2" key="1">
    <citation type="submission" date="2021-06" db="EMBL/GenBank/DDBJ databases">
        <title>Parelaphostrongylus tenuis whole genome reference sequence.</title>
        <authorList>
            <person name="Garwood T.J."/>
            <person name="Larsen P.A."/>
            <person name="Fountain-Jones N.M."/>
            <person name="Garbe J.R."/>
            <person name="Macchietto M.G."/>
            <person name="Kania S.A."/>
            <person name="Gerhold R.W."/>
            <person name="Richards J.E."/>
            <person name="Wolf T.M."/>
        </authorList>
    </citation>
    <scope>NUCLEOTIDE SEQUENCE</scope>
    <source>
        <strain evidence="2">MNPRO001-30</strain>
        <tissue evidence="2">Meninges</tissue>
    </source>
</reference>
<dbReference type="AlphaFoldDB" id="A0AAD5WE80"/>
<name>A0AAD5WE80_PARTN</name>
<keyword evidence="3" id="KW-1185">Reference proteome</keyword>
<evidence type="ECO:0000313" key="3">
    <source>
        <dbReference type="Proteomes" id="UP001196413"/>
    </source>
</evidence>
<accession>A0AAD5WE80</accession>
<evidence type="ECO:0000256" key="1">
    <source>
        <dbReference type="SAM" id="SignalP"/>
    </source>
</evidence>
<keyword evidence="1" id="KW-0732">Signal</keyword>